<dbReference type="Pfam" id="PF00437">
    <property type="entry name" value="T2SSE"/>
    <property type="match status" value="1"/>
</dbReference>
<sequence>MSLTHSSRPARTLSRDIAHRLAERDIDPRAQPERVRALIAETLAAESSHEANSSARDDIEAALLDEFIGLGPLQPFLDDPEIEEIWIDSPTKVFVARGGRAELTTLLLDAETVRDLVERMLRSSGRRLDLTSPFVDATLAGGERLHVVIPPITSTHWAVNIRKHVAKARRIDDLVGLGMLDAAAAAFASGCVKAGLNICVSGATQAGKTTLLRALAGDIPAAERIVTCEEVFELHLANRDVVALQTRPATIEGSGAIVLRDLVKETLRMRPERIIVGEVRGAESLDMLIAMNAGVSAMSTVHANSARDALAKLTVLPLLAGPNVSADFVIPTVAGALDLVIHVHRDATGRRFVREIVAVTGRREGHHIEATELYESSGTRLRRTAASMDAHDRFARVGLDLDELLGR</sequence>
<dbReference type="Proteomes" id="UP000627538">
    <property type="component" value="Unassembled WGS sequence"/>
</dbReference>
<evidence type="ECO:0000313" key="3">
    <source>
        <dbReference type="EMBL" id="MBD3690172.1"/>
    </source>
</evidence>
<dbReference type="PANTHER" id="PTHR30486">
    <property type="entry name" value="TWITCHING MOTILITY PROTEIN PILT"/>
    <property type="match status" value="1"/>
</dbReference>
<proteinExistence type="inferred from homology"/>
<feature type="domain" description="Bacterial type II secretion system protein E" evidence="2">
    <location>
        <begin position="70"/>
        <end position="341"/>
    </location>
</feature>
<dbReference type="InterPro" id="IPR001482">
    <property type="entry name" value="T2SS/T4SS_dom"/>
</dbReference>
<dbReference type="CDD" id="cd01130">
    <property type="entry name" value="VirB11-like_ATPase"/>
    <property type="match status" value="1"/>
</dbReference>
<evidence type="ECO:0000313" key="4">
    <source>
        <dbReference type="Proteomes" id="UP000627538"/>
    </source>
</evidence>
<accession>A0A8I0KS92</accession>
<reference evidence="3 4" key="1">
    <citation type="submission" date="2020-08" db="EMBL/GenBank/DDBJ databases">
        <title>Winkia gen. nov., sp. nov., isolated from faeces of the Anser albifrons in China.</title>
        <authorList>
            <person name="Liu Q."/>
        </authorList>
    </citation>
    <scope>NUCLEOTIDE SEQUENCE [LARGE SCALE GENOMIC DNA]</scope>
    <source>
        <strain evidence="3 4">C62</strain>
    </source>
</reference>
<protein>
    <submittedName>
        <fullName evidence="3">CpaF family protein</fullName>
    </submittedName>
</protein>
<keyword evidence="4" id="KW-1185">Reference proteome</keyword>
<dbReference type="Gene3D" id="3.30.450.380">
    <property type="match status" value="1"/>
</dbReference>
<evidence type="ECO:0000259" key="2">
    <source>
        <dbReference type="Pfam" id="PF00437"/>
    </source>
</evidence>
<name>A0A8I0KS92_9ACTO</name>
<evidence type="ECO:0000256" key="1">
    <source>
        <dbReference type="ARBA" id="ARBA00006611"/>
    </source>
</evidence>
<dbReference type="SUPFAM" id="SSF52540">
    <property type="entry name" value="P-loop containing nucleoside triphosphate hydrolases"/>
    <property type="match status" value="1"/>
</dbReference>
<dbReference type="InterPro" id="IPR027417">
    <property type="entry name" value="P-loop_NTPase"/>
</dbReference>
<organism evidence="3 4">
    <name type="scientific">Nanchangia anserum</name>
    <dbReference type="NCBI Taxonomy" id="2692125"/>
    <lineage>
        <taxon>Bacteria</taxon>
        <taxon>Bacillati</taxon>
        <taxon>Actinomycetota</taxon>
        <taxon>Actinomycetes</taxon>
        <taxon>Actinomycetales</taxon>
        <taxon>Actinomycetaceae</taxon>
        <taxon>Nanchangia</taxon>
    </lineage>
</organism>
<dbReference type="PANTHER" id="PTHR30486:SF6">
    <property type="entry name" value="TYPE IV PILUS RETRACTATION ATPASE PILT"/>
    <property type="match status" value="1"/>
</dbReference>
<dbReference type="Gene3D" id="3.40.50.300">
    <property type="entry name" value="P-loop containing nucleotide triphosphate hydrolases"/>
    <property type="match status" value="1"/>
</dbReference>
<dbReference type="EMBL" id="JACRUO010000003">
    <property type="protein sequence ID" value="MBD3690172.1"/>
    <property type="molecule type" value="Genomic_DNA"/>
</dbReference>
<gene>
    <name evidence="3" type="ORF">H8R10_08030</name>
</gene>
<comment type="similarity">
    <text evidence="1">Belongs to the GSP E family.</text>
</comment>
<dbReference type="RefSeq" id="WP_191072288.1">
    <property type="nucleotide sequence ID" value="NZ_CP060506.1"/>
</dbReference>
<dbReference type="InterPro" id="IPR050921">
    <property type="entry name" value="T4SS_GSP_E_ATPase"/>
</dbReference>
<dbReference type="AlphaFoldDB" id="A0A8I0KS92"/>
<dbReference type="GO" id="GO:0016887">
    <property type="term" value="F:ATP hydrolysis activity"/>
    <property type="evidence" value="ECO:0007669"/>
    <property type="project" value="InterPro"/>
</dbReference>
<comment type="caution">
    <text evidence="3">The sequence shown here is derived from an EMBL/GenBank/DDBJ whole genome shotgun (WGS) entry which is preliminary data.</text>
</comment>